<evidence type="ECO:0000256" key="1">
    <source>
        <dbReference type="ARBA" id="ARBA00006484"/>
    </source>
</evidence>
<dbReference type="PANTHER" id="PTHR44229:SF8">
    <property type="entry name" value="ALCOHOL DEHYDROGENASE-RELATED"/>
    <property type="match status" value="1"/>
</dbReference>
<evidence type="ECO:0000256" key="3">
    <source>
        <dbReference type="RuleBase" id="RU000363"/>
    </source>
</evidence>
<dbReference type="AlphaFoldDB" id="A0A8K0D676"/>
<proteinExistence type="inferred from homology"/>
<comment type="caution">
    <text evidence="4">The sequence shown here is derived from an EMBL/GenBank/DDBJ whole genome shotgun (WGS) entry which is preliminary data.</text>
</comment>
<dbReference type="PRINTS" id="PR00081">
    <property type="entry name" value="GDHRDH"/>
</dbReference>
<sequence length="264" mass="28707">MSIVAGKVALVTGGASGLGYNIVKTFLEQSAKGVAILDRNKEKGEEVENELKKIYGENSCIFIETDVSEETQMKAAFELTVQTFKQLDIVVNNAAILADLDWNSSFRINLGGSTCGTLLAIDNYLPKYKNGEEGIIVNIASIAGVIPLGMCPVYSTTKHGIVALSRCFGQEQHYKRSKVKVIAVCPGHMATPMLLEVKNGSFNVEYAKAFHMTSNDFPVQQPEFVAGHLPDIMKNGANGSVWVVEGGEEPYEVVYPNLRKAVKV</sequence>
<dbReference type="GO" id="GO:0005737">
    <property type="term" value="C:cytoplasm"/>
    <property type="evidence" value="ECO:0007669"/>
    <property type="project" value="TreeGrafter"/>
</dbReference>
<dbReference type="EMBL" id="VTPC01002475">
    <property type="protein sequence ID" value="KAF2899979.1"/>
    <property type="molecule type" value="Genomic_DNA"/>
</dbReference>
<evidence type="ECO:0008006" key="6">
    <source>
        <dbReference type="Google" id="ProtNLM"/>
    </source>
</evidence>
<gene>
    <name evidence="4" type="ORF">ILUMI_06209</name>
</gene>
<accession>A0A8K0D676</accession>
<dbReference type="Pfam" id="PF00106">
    <property type="entry name" value="adh_short"/>
    <property type="match status" value="1"/>
</dbReference>
<dbReference type="SUPFAM" id="SSF51735">
    <property type="entry name" value="NAD(P)-binding Rossmann-fold domains"/>
    <property type="match status" value="1"/>
</dbReference>
<dbReference type="GO" id="GO:0016616">
    <property type="term" value="F:oxidoreductase activity, acting on the CH-OH group of donors, NAD or NADP as acceptor"/>
    <property type="evidence" value="ECO:0007669"/>
    <property type="project" value="TreeGrafter"/>
</dbReference>
<dbReference type="InterPro" id="IPR036291">
    <property type="entry name" value="NAD(P)-bd_dom_sf"/>
</dbReference>
<keyword evidence="5" id="KW-1185">Reference proteome</keyword>
<dbReference type="InterPro" id="IPR020904">
    <property type="entry name" value="Sc_DH/Rdtase_CS"/>
</dbReference>
<dbReference type="InterPro" id="IPR002347">
    <property type="entry name" value="SDR_fam"/>
</dbReference>
<dbReference type="PRINTS" id="PR00080">
    <property type="entry name" value="SDRFAMILY"/>
</dbReference>
<keyword evidence="2" id="KW-0560">Oxidoreductase</keyword>
<evidence type="ECO:0000313" key="5">
    <source>
        <dbReference type="Proteomes" id="UP000801492"/>
    </source>
</evidence>
<protein>
    <recommendedName>
        <fullName evidence="6">15-hydroxyprostaglandin dehydrogenase [NAD(+)]-like</fullName>
    </recommendedName>
</protein>
<organism evidence="4 5">
    <name type="scientific">Ignelater luminosus</name>
    <name type="common">Cucubano</name>
    <name type="synonym">Pyrophorus luminosus</name>
    <dbReference type="NCBI Taxonomy" id="2038154"/>
    <lineage>
        <taxon>Eukaryota</taxon>
        <taxon>Metazoa</taxon>
        <taxon>Ecdysozoa</taxon>
        <taxon>Arthropoda</taxon>
        <taxon>Hexapoda</taxon>
        <taxon>Insecta</taxon>
        <taxon>Pterygota</taxon>
        <taxon>Neoptera</taxon>
        <taxon>Endopterygota</taxon>
        <taxon>Coleoptera</taxon>
        <taxon>Polyphaga</taxon>
        <taxon>Elateriformia</taxon>
        <taxon>Elateroidea</taxon>
        <taxon>Elateridae</taxon>
        <taxon>Agrypninae</taxon>
        <taxon>Pyrophorini</taxon>
        <taxon>Ignelater</taxon>
    </lineage>
</organism>
<evidence type="ECO:0000256" key="2">
    <source>
        <dbReference type="ARBA" id="ARBA00023002"/>
    </source>
</evidence>
<evidence type="ECO:0000313" key="4">
    <source>
        <dbReference type="EMBL" id="KAF2899979.1"/>
    </source>
</evidence>
<dbReference type="PANTHER" id="PTHR44229">
    <property type="entry name" value="15-HYDROXYPROSTAGLANDIN DEHYDROGENASE [NAD(+)]"/>
    <property type="match status" value="1"/>
</dbReference>
<dbReference type="FunFam" id="3.40.50.720:FF:000149">
    <property type="entry name" value="15-hydroxyprostaglandin dehydrogenase [NAD(+)]"/>
    <property type="match status" value="1"/>
</dbReference>
<dbReference type="PROSITE" id="PS00061">
    <property type="entry name" value="ADH_SHORT"/>
    <property type="match status" value="1"/>
</dbReference>
<dbReference type="Proteomes" id="UP000801492">
    <property type="component" value="Unassembled WGS sequence"/>
</dbReference>
<dbReference type="OrthoDB" id="417891at2759"/>
<dbReference type="Gene3D" id="3.40.50.720">
    <property type="entry name" value="NAD(P)-binding Rossmann-like Domain"/>
    <property type="match status" value="1"/>
</dbReference>
<reference evidence="4" key="1">
    <citation type="submission" date="2019-08" db="EMBL/GenBank/DDBJ databases">
        <title>The genome of the North American firefly Photinus pyralis.</title>
        <authorList>
            <consortium name="Photinus pyralis genome working group"/>
            <person name="Fallon T.R."/>
            <person name="Sander Lower S.E."/>
            <person name="Weng J.-K."/>
        </authorList>
    </citation>
    <scope>NUCLEOTIDE SEQUENCE</scope>
    <source>
        <strain evidence="4">TRF0915ILg1</strain>
        <tissue evidence="4">Whole body</tissue>
    </source>
</reference>
<name>A0A8K0D676_IGNLU</name>
<comment type="similarity">
    <text evidence="1 3">Belongs to the short-chain dehydrogenases/reductases (SDR) family.</text>
</comment>